<dbReference type="Proteomes" id="UP001230649">
    <property type="component" value="Unassembled WGS sequence"/>
</dbReference>
<comment type="caution">
    <text evidence="1">The sequence shown here is derived from an EMBL/GenBank/DDBJ whole genome shotgun (WGS) entry which is preliminary data.</text>
</comment>
<evidence type="ECO:0000313" key="1">
    <source>
        <dbReference type="EMBL" id="KAJ9108011.1"/>
    </source>
</evidence>
<keyword evidence="2" id="KW-1185">Reference proteome</keyword>
<dbReference type="EMBL" id="JASBWS010000034">
    <property type="protein sequence ID" value="KAJ9108011.1"/>
    <property type="molecule type" value="Genomic_DNA"/>
</dbReference>
<name>A0ACC2WAZ0_9TREE</name>
<sequence length="565" mass="61447">MSPILRRENEYDPRKRRAAWWNELAEAQRDSETDETDPPPIPEQSTLVDSPGKGISRHRSYGSDQGSVASDAEGMEVHVVVETSPYLKRNILHQALTLAIQSTPSLLLSLVGVIFTGQLLDHLAVWSVFRRVDELFILVPVLGNLKGNLEMCLGARLGTSANRGHLDTVPHRRRIITHALTYLLLQALVISSIAGVLSFLLGLALNHRIADGDAPVLPPPEGVEGPHREGYTPPGGKEFTLVVGTGMVAACLSSLVLGSFMAHLVIGCRWLGLDPDNIASPLAATLGDLLTLFIMALVGSALVKTIDTPVPFVVVLCMCGATGGIWWALRVMAQRRARGKRGGEMKDDVEEGGWSPLIGAMIISSATGLVLDRSVNRYKGFALLAVSITGMAGSIGAIQNQSYAETQLMFISYSASRLSTSLHAARHHETTQDTHGPLLQPPDASARRPKESGTLSDLQSAITLYLISWPVLAVFVGFVWTSGWIELDWMLTFWVMVVYGVTVAFSIYLAQVMTRFFWSKNLDPDSYCLPVHSSMIDLLGQTFLVVAFEIAAWLGADVINVDGMR</sequence>
<reference evidence="1" key="1">
    <citation type="submission" date="2023-04" db="EMBL/GenBank/DDBJ databases">
        <title>Draft Genome sequencing of Naganishia species isolated from polar environments using Oxford Nanopore Technology.</title>
        <authorList>
            <person name="Leo P."/>
            <person name="Venkateswaran K."/>
        </authorList>
    </citation>
    <scope>NUCLEOTIDE SEQUENCE</scope>
    <source>
        <strain evidence="1">MNA-CCFEE 5262</strain>
    </source>
</reference>
<organism evidence="1 2">
    <name type="scientific">Naganishia adeliensis</name>
    <dbReference type="NCBI Taxonomy" id="92952"/>
    <lineage>
        <taxon>Eukaryota</taxon>
        <taxon>Fungi</taxon>
        <taxon>Dikarya</taxon>
        <taxon>Basidiomycota</taxon>
        <taxon>Agaricomycotina</taxon>
        <taxon>Tremellomycetes</taxon>
        <taxon>Filobasidiales</taxon>
        <taxon>Filobasidiaceae</taxon>
        <taxon>Naganishia</taxon>
    </lineage>
</organism>
<gene>
    <name evidence="1" type="ORF">QFC20_003580</name>
</gene>
<evidence type="ECO:0000313" key="2">
    <source>
        <dbReference type="Proteomes" id="UP001230649"/>
    </source>
</evidence>
<protein>
    <submittedName>
        <fullName evidence="1">Uncharacterized protein</fullName>
    </submittedName>
</protein>
<accession>A0ACC2WAZ0</accession>
<proteinExistence type="predicted"/>